<evidence type="ECO:0008006" key="3">
    <source>
        <dbReference type="Google" id="ProtNLM"/>
    </source>
</evidence>
<proteinExistence type="predicted"/>
<name>A0ABM6F344_9BURK</name>
<sequence length="67" mass="7369">MLCIFFSLLPGNVLSCMPYVSCASTWPASRVVLPVVRIPAPGMLRRLAVRKARRRQPAGYDKPVTGP</sequence>
<reference evidence="1 2" key="1">
    <citation type="submission" date="2016-10" db="EMBL/GenBank/DDBJ databases">
        <title>Complete genome sequences of three Cupriavidus strains isolated from various Malaysian environments.</title>
        <authorList>
            <person name="Abdullah A.A.-A."/>
            <person name="Shafie N.A.H."/>
            <person name="Lau N.S."/>
        </authorList>
    </citation>
    <scope>NUCLEOTIDE SEQUENCE [LARGE SCALE GENOMIC DNA]</scope>
    <source>
        <strain evidence="1 2">USMAA1020</strain>
    </source>
</reference>
<gene>
    <name evidence="1" type="ORF">BKK80_07815</name>
</gene>
<evidence type="ECO:0000313" key="2">
    <source>
        <dbReference type="Proteomes" id="UP000177515"/>
    </source>
</evidence>
<keyword evidence="2" id="KW-1185">Reference proteome</keyword>
<evidence type="ECO:0000313" key="1">
    <source>
        <dbReference type="EMBL" id="AOZ05725.1"/>
    </source>
</evidence>
<organism evidence="1 2">
    <name type="scientific">Cupriavidus malaysiensis</name>
    <dbReference type="NCBI Taxonomy" id="367825"/>
    <lineage>
        <taxon>Bacteria</taxon>
        <taxon>Pseudomonadati</taxon>
        <taxon>Pseudomonadota</taxon>
        <taxon>Betaproteobacteria</taxon>
        <taxon>Burkholderiales</taxon>
        <taxon>Burkholderiaceae</taxon>
        <taxon>Cupriavidus</taxon>
    </lineage>
</organism>
<protein>
    <recommendedName>
        <fullName evidence="3">Secreted protein</fullName>
    </recommendedName>
</protein>
<dbReference type="EMBL" id="CP017754">
    <property type="protein sequence ID" value="AOZ05725.1"/>
    <property type="molecule type" value="Genomic_DNA"/>
</dbReference>
<accession>A0ABM6F344</accession>
<dbReference type="Proteomes" id="UP000177515">
    <property type="component" value="Chromosome 1"/>
</dbReference>